<comment type="caution">
    <text evidence="2">The sequence shown here is derived from an EMBL/GenBank/DDBJ whole genome shotgun (WGS) entry which is preliminary data.</text>
</comment>
<accession>A0AAV8VW86</accession>
<sequence>MYRGRSPEKLLLNSCVNGEVMVGNKVAADLEVEEVVVAEEAVDPVARIWWEWIRRSSEKFIGSHGGGGGCCGGGSLGGGGGGSHASASAQASASASSHSGGYGK</sequence>
<evidence type="ECO:0000313" key="3">
    <source>
        <dbReference type="Proteomes" id="UP001159042"/>
    </source>
</evidence>
<feature type="region of interest" description="Disordered" evidence="1">
    <location>
        <begin position="78"/>
        <end position="104"/>
    </location>
</feature>
<keyword evidence="3" id="KW-1185">Reference proteome</keyword>
<reference evidence="2 3" key="1">
    <citation type="journal article" date="2023" name="Insect Mol. Biol.">
        <title>Genome sequencing provides insights into the evolution of gene families encoding plant cell wall-degrading enzymes in longhorned beetles.</title>
        <authorList>
            <person name="Shin N.R."/>
            <person name="Okamura Y."/>
            <person name="Kirsch R."/>
            <person name="Pauchet Y."/>
        </authorList>
    </citation>
    <scope>NUCLEOTIDE SEQUENCE [LARGE SCALE GENOMIC DNA]</scope>
    <source>
        <strain evidence="2">EAD_L_NR</strain>
    </source>
</reference>
<dbReference type="Proteomes" id="UP001159042">
    <property type="component" value="Unassembled WGS sequence"/>
</dbReference>
<organism evidence="2 3">
    <name type="scientific">Exocentrus adspersus</name>
    <dbReference type="NCBI Taxonomy" id="1586481"/>
    <lineage>
        <taxon>Eukaryota</taxon>
        <taxon>Metazoa</taxon>
        <taxon>Ecdysozoa</taxon>
        <taxon>Arthropoda</taxon>
        <taxon>Hexapoda</taxon>
        <taxon>Insecta</taxon>
        <taxon>Pterygota</taxon>
        <taxon>Neoptera</taxon>
        <taxon>Endopterygota</taxon>
        <taxon>Coleoptera</taxon>
        <taxon>Polyphaga</taxon>
        <taxon>Cucujiformia</taxon>
        <taxon>Chrysomeloidea</taxon>
        <taxon>Cerambycidae</taxon>
        <taxon>Lamiinae</taxon>
        <taxon>Acanthocinini</taxon>
        <taxon>Exocentrus</taxon>
    </lineage>
</organism>
<evidence type="ECO:0000313" key="2">
    <source>
        <dbReference type="EMBL" id="KAJ8918405.1"/>
    </source>
</evidence>
<evidence type="ECO:0000256" key="1">
    <source>
        <dbReference type="SAM" id="MobiDB-lite"/>
    </source>
</evidence>
<name>A0AAV8VW86_9CUCU</name>
<gene>
    <name evidence="2" type="ORF">NQ315_008101</name>
</gene>
<feature type="compositionally biased region" description="Low complexity" evidence="1">
    <location>
        <begin position="84"/>
        <end position="104"/>
    </location>
</feature>
<dbReference type="AlphaFoldDB" id="A0AAV8VW86"/>
<proteinExistence type="predicted"/>
<dbReference type="EMBL" id="JANEYG010000026">
    <property type="protein sequence ID" value="KAJ8918405.1"/>
    <property type="molecule type" value="Genomic_DNA"/>
</dbReference>
<protein>
    <submittedName>
        <fullName evidence="2">Uncharacterized protein</fullName>
    </submittedName>
</protein>